<dbReference type="SUPFAM" id="SSF57701">
    <property type="entry name" value="Zn2/Cys6 DNA-binding domain"/>
    <property type="match status" value="1"/>
</dbReference>
<dbReference type="InterPro" id="IPR001138">
    <property type="entry name" value="Zn2Cys6_DnaBD"/>
</dbReference>
<dbReference type="GO" id="GO:0008270">
    <property type="term" value="F:zinc ion binding"/>
    <property type="evidence" value="ECO:0007669"/>
    <property type="project" value="InterPro"/>
</dbReference>
<dbReference type="Pfam" id="PF00172">
    <property type="entry name" value="Zn_clus"/>
    <property type="match status" value="1"/>
</dbReference>
<dbReference type="AlphaFoldDB" id="A0AAE0HCU0"/>
<feature type="domain" description="Zn(2)-C6 fungal-type" evidence="3">
    <location>
        <begin position="24"/>
        <end position="54"/>
    </location>
</feature>
<name>A0AAE0HCU0_9PEZI</name>
<evidence type="ECO:0000313" key="4">
    <source>
        <dbReference type="EMBL" id="KAK3294158.1"/>
    </source>
</evidence>
<dbReference type="CDD" id="cd00067">
    <property type="entry name" value="GAL4"/>
    <property type="match status" value="1"/>
</dbReference>
<dbReference type="RefSeq" id="XP_062657672.1">
    <property type="nucleotide sequence ID" value="XM_062800715.1"/>
</dbReference>
<dbReference type="GeneID" id="87837663"/>
<gene>
    <name evidence="4" type="ORF">B0H64DRAFT_325897</name>
</gene>
<evidence type="ECO:0000259" key="3">
    <source>
        <dbReference type="PROSITE" id="PS50048"/>
    </source>
</evidence>
<dbReference type="PANTHER" id="PTHR47784">
    <property type="entry name" value="STEROL UPTAKE CONTROL PROTEIN 2"/>
    <property type="match status" value="1"/>
</dbReference>
<sequence>MSASRSPIRSQDRPRRSHRKSRLGCAECKRRRVKCDETRPVCKRCALAGRQCAFSLMAPSLPSTDASSVISGSDAQDSTAETWTGPADVSQAQLLYHFTSSHGLIPMFRAPEELRGFTADAMVKEGLTCPFLLNQILAFSARHLASCRNQPEEKTEYLRQAKSYQTHGIMLFTATPIDIDKDNYLPLLFFTCLLGIHQLCDVNLGENKNNILEHFLEYLDVSRGLRTVTTQAWDVMHQTEWRELLTIGSARAELTGIGTQTAALRTLISESLGLDEPQKADCDEAASKIQAAFDLGEAGLSVDVLQLCFHHLLSWPQIIKPGFISAARAKRPEALIIVAHFCVLLHWCRNLWIIGPMARDLFHGVQSCLGAGWEKWLQWPQSVFEGS</sequence>
<dbReference type="PROSITE" id="PS00463">
    <property type="entry name" value="ZN2_CY6_FUNGAL_1"/>
    <property type="match status" value="1"/>
</dbReference>
<reference evidence="4" key="1">
    <citation type="journal article" date="2023" name="Mol. Phylogenet. Evol.">
        <title>Genome-scale phylogeny and comparative genomics of the fungal order Sordariales.</title>
        <authorList>
            <person name="Hensen N."/>
            <person name="Bonometti L."/>
            <person name="Westerberg I."/>
            <person name="Brannstrom I.O."/>
            <person name="Guillou S."/>
            <person name="Cros-Aarteil S."/>
            <person name="Calhoun S."/>
            <person name="Haridas S."/>
            <person name="Kuo A."/>
            <person name="Mondo S."/>
            <person name="Pangilinan J."/>
            <person name="Riley R."/>
            <person name="LaButti K."/>
            <person name="Andreopoulos B."/>
            <person name="Lipzen A."/>
            <person name="Chen C."/>
            <person name="Yan M."/>
            <person name="Daum C."/>
            <person name="Ng V."/>
            <person name="Clum A."/>
            <person name="Steindorff A."/>
            <person name="Ohm R.A."/>
            <person name="Martin F."/>
            <person name="Silar P."/>
            <person name="Natvig D.O."/>
            <person name="Lalanne C."/>
            <person name="Gautier V."/>
            <person name="Ament-Velasquez S.L."/>
            <person name="Kruys A."/>
            <person name="Hutchinson M.I."/>
            <person name="Powell A.J."/>
            <person name="Barry K."/>
            <person name="Miller A.N."/>
            <person name="Grigoriev I.V."/>
            <person name="Debuchy R."/>
            <person name="Gladieux P."/>
            <person name="Hiltunen Thoren M."/>
            <person name="Johannesson H."/>
        </authorList>
    </citation>
    <scope>NUCLEOTIDE SEQUENCE</scope>
    <source>
        <strain evidence="4">CBS 168.71</strain>
    </source>
</reference>
<evidence type="ECO:0000256" key="1">
    <source>
        <dbReference type="ARBA" id="ARBA00023242"/>
    </source>
</evidence>
<accession>A0AAE0HCU0</accession>
<evidence type="ECO:0000313" key="5">
    <source>
        <dbReference type="Proteomes" id="UP001278766"/>
    </source>
</evidence>
<comment type="caution">
    <text evidence="4">The sequence shown here is derived from an EMBL/GenBank/DDBJ whole genome shotgun (WGS) entry which is preliminary data.</text>
</comment>
<dbReference type="EMBL" id="JAUEPN010000005">
    <property type="protein sequence ID" value="KAK3294158.1"/>
    <property type="molecule type" value="Genomic_DNA"/>
</dbReference>
<dbReference type="GO" id="GO:0001228">
    <property type="term" value="F:DNA-binding transcription activator activity, RNA polymerase II-specific"/>
    <property type="evidence" value="ECO:0007669"/>
    <property type="project" value="TreeGrafter"/>
</dbReference>
<dbReference type="PANTHER" id="PTHR47784:SF4">
    <property type="entry name" value="ZN(II)2CYS6 TRANSCRIPTION FACTOR (EUROFUNG)"/>
    <property type="match status" value="1"/>
</dbReference>
<dbReference type="Proteomes" id="UP001278766">
    <property type="component" value="Unassembled WGS sequence"/>
</dbReference>
<dbReference type="SMART" id="SM00066">
    <property type="entry name" value="GAL4"/>
    <property type="match status" value="1"/>
</dbReference>
<dbReference type="InterPro" id="IPR036864">
    <property type="entry name" value="Zn2-C6_fun-type_DNA-bd_sf"/>
</dbReference>
<feature type="region of interest" description="Disordered" evidence="2">
    <location>
        <begin position="1"/>
        <end position="22"/>
    </location>
</feature>
<reference evidence="4" key="2">
    <citation type="submission" date="2023-06" db="EMBL/GenBank/DDBJ databases">
        <authorList>
            <consortium name="Lawrence Berkeley National Laboratory"/>
            <person name="Haridas S."/>
            <person name="Hensen N."/>
            <person name="Bonometti L."/>
            <person name="Westerberg I."/>
            <person name="Brannstrom I.O."/>
            <person name="Guillou S."/>
            <person name="Cros-Aarteil S."/>
            <person name="Calhoun S."/>
            <person name="Kuo A."/>
            <person name="Mondo S."/>
            <person name="Pangilinan J."/>
            <person name="Riley R."/>
            <person name="Labutti K."/>
            <person name="Andreopoulos B."/>
            <person name="Lipzen A."/>
            <person name="Chen C."/>
            <person name="Yanf M."/>
            <person name="Daum C."/>
            <person name="Ng V."/>
            <person name="Clum A."/>
            <person name="Steindorff A."/>
            <person name="Ohm R."/>
            <person name="Martin F."/>
            <person name="Silar P."/>
            <person name="Natvig D."/>
            <person name="Lalanne C."/>
            <person name="Gautier V."/>
            <person name="Ament-Velasquez S.L."/>
            <person name="Kruys A."/>
            <person name="Hutchinson M.I."/>
            <person name="Powell A.J."/>
            <person name="Barry K."/>
            <person name="Miller A.N."/>
            <person name="Grigoriev I.V."/>
            <person name="Debuchy R."/>
            <person name="Gladieux P."/>
            <person name="Thoren M.H."/>
            <person name="Johannesson H."/>
        </authorList>
    </citation>
    <scope>NUCLEOTIDE SEQUENCE</scope>
    <source>
        <strain evidence="4">CBS 168.71</strain>
    </source>
</reference>
<dbReference type="Gene3D" id="4.10.240.10">
    <property type="entry name" value="Zn(2)-C6 fungal-type DNA-binding domain"/>
    <property type="match status" value="1"/>
</dbReference>
<proteinExistence type="predicted"/>
<protein>
    <recommendedName>
        <fullName evidence="3">Zn(2)-C6 fungal-type domain-containing protein</fullName>
    </recommendedName>
</protein>
<keyword evidence="5" id="KW-1185">Reference proteome</keyword>
<dbReference type="PROSITE" id="PS50048">
    <property type="entry name" value="ZN2_CY6_FUNGAL_2"/>
    <property type="match status" value="1"/>
</dbReference>
<evidence type="ECO:0000256" key="2">
    <source>
        <dbReference type="SAM" id="MobiDB-lite"/>
    </source>
</evidence>
<keyword evidence="1" id="KW-0539">Nucleus</keyword>
<organism evidence="4 5">
    <name type="scientific">Chaetomium fimeti</name>
    <dbReference type="NCBI Taxonomy" id="1854472"/>
    <lineage>
        <taxon>Eukaryota</taxon>
        <taxon>Fungi</taxon>
        <taxon>Dikarya</taxon>
        <taxon>Ascomycota</taxon>
        <taxon>Pezizomycotina</taxon>
        <taxon>Sordariomycetes</taxon>
        <taxon>Sordariomycetidae</taxon>
        <taxon>Sordariales</taxon>
        <taxon>Chaetomiaceae</taxon>
        <taxon>Chaetomium</taxon>
    </lineage>
</organism>
<dbReference type="InterPro" id="IPR053157">
    <property type="entry name" value="Sterol_Uptake_Regulator"/>
</dbReference>